<sequence>MSSFKITLLICLCLVSTLTANPIHRIRELDSVPAKGFQALHGSRSLFTTSNTNRKLCSSSDRSCKLHRRTRDFYIWRARPLELILPIHYAVPVLQEFCNATLTQVNEQWSLQAPLPSFWIKQGNLELFFRSVGGPIPWSLVARFATKMLCATQLGWLGTYEIIYQNGAANQAVGVTLRIANNQLPSPQHHLTKSRTVEAAEKTDLKKRNQIHLISFKVHDSIVPVSIAAPCVKAFFDAIAAEASNAWTSRPETALLTVTQGSFQLTVSCLGARIPWPMLVSAAQKFSSYADHRWANTFDAFYEEAEFGITVAPSLRLLQRSTGPRLTANALPPRGNLQRPSPPARSTAPLRPRAPTTTTRPPSPAIRVTSFIRTAALVPTALAAAQLEDFYTILATKIETGQLAHRRPARTVVCSLWDFELVFSCDRIDVPWSFVQAFAIDMAEWSSRGFTGLYEATVRGEGPLSGLVFVVQMRLKGKGRRSPFLV</sequence>
<evidence type="ECO:0000313" key="4">
    <source>
        <dbReference type="Proteomes" id="UP000578531"/>
    </source>
</evidence>
<feature type="compositionally biased region" description="Low complexity" evidence="1">
    <location>
        <begin position="344"/>
        <end position="360"/>
    </location>
</feature>
<organism evidence="3 4">
    <name type="scientific">Letharia columbiana</name>
    <dbReference type="NCBI Taxonomy" id="112416"/>
    <lineage>
        <taxon>Eukaryota</taxon>
        <taxon>Fungi</taxon>
        <taxon>Dikarya</taxon>
        <taxon>Ascomycota</taxon>
        <taxon>Pezizomycotina</taxon>
        <taxon>Lecanoromycetes</taxon>
        <taxon>OSLEUM clade</taxon>
        <taxon>Lecanoromycetidae</taxon>
        <taxon>Lecanorales</taxon>
        <taxon>Lecanorineae</taxon>
        <taxon>Parmeliaceae</taxon>
        <taxon>Letharia</taxon>
    </lineage>
</organism>
<evidence type="ECO:0000256" key="2">
    <source>
        <dbReference type="SAM" id="SignalP"/>
    </source>
</evidence>
<dbReference type="AlphaFoldDB" id="A0A8H6FUG1"/>
<dbReference type="Proteomes" id="UP000578531">
    <property type="component" value="Unassembled WGS sequence"/>
</dbReference>
<gene>
    <name evidence="3" type="ORF">HO173_006875</name>
</gene>
<keyword evidence="4" id="KW-1185">Reference proteome</keyword>
<comment type="caution">
    <text evidence="3">The sequence shown here is derived from an EMBL/GenBank/DDBJ whole genome shotgun (WGS) entry which is preliminary data.</text>
</comment>
<evidence type="ECO:0000313" key="3">
    <source>
        <dbReference type="EMBL" id="KAF6234945.1"/>
    </source>
</evidence>
<evidence type="ECO:0000256" key="1">
    <source>
        <dbReference type="SAM" id="MobiDB-lite"/>
    </source>
</evidence>
<accession>A0A8H6FUG1</accession>
<feature type="signal peptide" evidence="2">
    <location>
        <begin position="1"/>
        <end position="20"/>
    </location>
</feature>
<name>A0A8H6FUG1_9LECA</name>
<proteinExistence type="predicted"/>
<dbReference type="GeneID" id="59288533"/>
<reference evidence="3 4" key="1">
    <citation type="journal article" date="2020" name="Genomics">
        <title>Complete, high-quality genomes from long-read metagenomic sequencing of two wolf lichen thalli reveals enigmatic genome architecture.</title>
        <authorList>
            <person name="McKenzie S.K."/>
            <person name="Walston R.F."/>
            <person name="Allen J.L."/>
        </authorList>
    </citation>
    <scope>NUCLEOTIDE SEQUENCE [LARGE SCALE GENOMIC DNA]</scope>
    <source>
        <strain evidence="3">WasteWater2</strain>
    </source>
</reference>
<feature type="region of interest" description="Disordered" evidence="1">
    <location>
        <begin position="325"/>
        <end position="364"/>
    </location>
</feature>
<dbReference type="EMBL" id="JACCJC010000027">
    <property type="protein sequence ID" value="KAF6234945.1"/>
    <property type="molecule type" value="Genomic_DNA"/>
</dbReference>
<dbReference type="RefSeq" id="XP_037164326.1">
    <property type="nucleotide sequence ID" value="XM_037308781.1"/>
</dbReference>
<keyword evidence="2" id="KW-0732">Signal</keyword>
<feature type="chain" id="PRO_5034409307" evidence="2">
    <location>
        <begin position="21"/>
        <end position="486"/>
    </location>
</feature>
<dbReference type="OrthoDB" id="5424363at2759"/>
<protein>
    <submittedName>
        <fullName evidence="3">Uncharacterized protein</fullName>
    </submittedName>
</protein>